<sequence>MESHVHACLDSSQRFSAKGIVTKNGNLEGTEHGFDVVICVTGFDTSFRSHVPVVGRDGINLQDLWADQNQVESYMSVSAAGMPNYLMYGGLSYPGAHGSLLPVSELIANYIYRHDDLQMAARAEPQMGMKPSRKNGYVPVPSATLDQFLTLNEIPPYFIEAFDTGPIRALFCTLDLGRILTLLKNPRMQDYHFEYEGNRFAFRGNGFTTRETEERDLAWYLDPKDDHHRPRLQV</sequence>
<accession>A0A8H6XEC7</accession>
<organism evidence="2 3">
    <name type="scientific">Mycena venus</name>
    <dbReference type="NCBI Taxonomy" id="2733690"/>
    <lineage>
        <taxon>Eukaryota</taxon>
        <taxon>Fungi</taxon>
        <taxon>Dikarya</taxon>
        <taxon>Basidiomycota</taxon>
        <taxon>Agaricomycotina</taxon>
        <taxon>Agaricomycetes</taxon>
        <taxon>Agaricomycetidae</taxon>
        <taxon>Agaricales</taxon>
        <taxon>Marasmiineae</taxon>
        <taxon>Mycenaceae</taxon>
        <taxon>Mycena</taxon>
    </lineage>
</organism>
<evidence type="ECO:0000313" key="2">
    <source>
        <dbReference type="EMBL" id="KAF7338992.1"/>
    </source>
</evidence>
<name>A0A8H6XEC7_9AGAR</name>
<keyword evidence="2" id="KW-0560">Oxidoreductase</keyword>
<keyword evidence="2" id="KW-0503">Monooxygenase</keyword>
<dbReference type="OrthoDB" id="74360at2759"/>
<gene>
    <name evidence="2" type="ORF">MVEN_01975400</name>
</gene>
<dbReference type="InterPro" id="IPR036188">
    <property type="entry name" value="FAD/NAD-bd_sf"/>
</dbReference>
<protein>
    <submittedName>
        <fullName evidence="2">Steroid monooxygenase</fullName>
    </submittedName>
</protein>
<comment type="similarity">
    <text evidence="1">Belongs to the FAD-binding monooxygenase family.</text>
</comment>
<dbReference type="InterPro" id="IPR051209">
    <property type="entry name" value="FAD-bind_Monooxygenase_sf"/>
</dbReference>
<proteinExistence type="inferred from homology"/>
<dbReference type="PANTHER" id="PTHR42877">
    <property type="entry name" value="L-ORNITHINE N(5)-MONOOXYGENASE-RELATED"/>
    <property type="match status" value="1"/>
</dbReference>
<evidence type="ECO:0000313" key="3">
    <source>
        <dbReference type="Proteomes" id="UP000620124"/>
    </source>
</evidence>
<dbReference type="AlphaFoldDB" id="A0A8H6XEC7"/>
<dbReference type="PANTHER" id="PTHR42877:SF12">
    <property type="entry name" value="MONOOXYGENASE"/>
    <property type="match status" value="1"/>
</dbReference>
<dbReference type="Gene3D" id="3.50.50.60">
    <property type="entry name" value="FAD/NAD(P)-binding domain"/>
    <property type="match status" value="1"/>
</dbReference>
<dbReference type="Proteomes" id="UP000620124">
    <property type="component" value="Unassembled WGS sequence"/>
</dbReference>
<comment type="caution">
    <text evidence="2">The sequence shown here is derived from an EMBL/GenBank/DDBJ whole genome shotgun (WGS) entry which is preliminary data.</text>
</comment>
<evidence type="ECO:0000256" key="1">
    <source>
        <dbReference type="ARBA" id="ARBA00010139"/>
    </source>
</evidence>
<reference evidence="2" key="1">
    <citation type="submission" date="2020-05" db="EMBL/GenBank/DDBJ databases">
        <title>Mycena genomes resolve the evolution of fungal bioluminescence.</title>
        <authorList>
            <person name="Tsai I.J."/>
        </authorList>
    </citation>
    <scope>NUCLEOTIDE SEQUENCE</scope>
    <source>
        <strain evidence="2">CCC161011</strain>
    </source>
</reference>
<keyword evidence="3" id="KW-1185">Reference proteome</keyword>
<dbReference type="GO" id="GO:0004497">
    <property type="term" value="F:monooxygenase activity"/>
    <property type="evidence" value="ECO:0007669"/>
    <property type="project" value="UniProtKB-KW"/>
</dbReference>
<dbReference type="EMBL" id="JACAZI010000020">
    <property type="protein sequence ID" value="KAF7338992.1"/>
    <property type="molecule type" value="Genomic_DNA"/>
</dbReference>